<evidence type="ECO:0000313" key="3">
    <source>
        <dbReference type="Proteomes" id="UP000186058"/>
    </source>
</evidence>
<dbReference type="Pfam" id="PF00149">
    <property type="entry name" value="Metallophos"/>
    <property type="match status" value="1"/>
</dbReference>
<reference evidence="2 3" key="1">
    <citation type="submission" date="2016-03" db="EMBL/GenBank/DDBJ databases">
        <authorList>
            <person name="Sant'Anna F.H."/>
            <person name="Ambrosini A."/>
            <person name="Souza R."/>
            <person name="Bach E."/>
            <person name="Fernandes G."/>
            <person name="Balsanelli E."/>
            <person name="Baura V.A."/>
            <person name="Souza E.M."/>
            <person name="Passaglia L."/>
        </authorList>
    </citation>
    <scope>NUCLEOTIDE SEQUENCE [LARGE SCALE GENOMIC DNA]</scope>
    <source>
        <strain evidence="2 3">P26E</strain>
    </source>
</reference>
<comment type="caution">
    <text evidence="2">The sequence shown here is derived from an EMBL/GenBank/DDBJ whole genome shotgun (WGS) entry which is preliminary data.</text>
</comment>
<dbReference type="SUPFAM" id="SSF56300">
    <property type="entry name" value="Metallo-dependent phosphatases"/>
    <property type="match status" value="1"/>
</dbReference>
<dbReference type="Proteomes" id="UP000186058">
    <property type="component" value="Unassembled WGS sequence"/>
</dbReference>
<gene>
    <name evidence="2" type="ORF">A3844_16135</name>
</gene>
<dbReference type="Gene3D" id="3.60.21.10">
    <property type="match status" value="1"/>
</dbReference>
<evidence type="ECO:0000259" key="1">
    <source>
        <dbReference type="Pfam" id="PF00149"/>
    </source>
</evidence>
<sequence length="278" mass="30264">MKKKASPAPARLLPSRTAVKRAAATPPAKAQVIRFAVIGDSHVGYGNSSGIFKNLLPKAVSGVKPGFVIFGGDNAQAGADHGNHADAYYKDFKDTVLSTLGSIPYKASIGNWEASTRPLFTKYLGAVSGQMNFPGTQGKVKYVWLDCALGQFSPASLALLKKLDDKHFYVIDFHWPLKIAGITVEPSHVLSQSETSKFFMAIPPKARNRVLAIFTHHGHLFYRKLDHIYPGFATTKFFVCGCSGDYKCKPNGDRGYYDGALTMNGNQVSVEAFQVKVV</sequence>
<dbReference type="InterPro" id="IPR029052">
    <property type="entry name" value="Metallo-depent_PP-like"/>
</dbReference>
<evidence type="ECO:0000313" key="2">
    <source>
        <dbReference type="EMBL" id="OKP85483.1"/>
    </source>
</evidence>
<dbReference type="InterPro" id="IPR004843">
    <property type="entry name" value="Calcineurin-like_PHP"/>
</dbReference>
<keyword evidence="3" id="KW-1185">Reference proteome</keyword>
<organism evidence="2 3">
    <name type="scientific">Paenibacillus helianthi</name>
    <dbReference type="NCBI Taxonomy" id="1349432"/>
    <lineage>
        <taxon>Bacteria</taxon>
        <taxon>Bacillati</taxon>
        <taxon>Bacillota</taxon>
        <taxon>Bacilli</taxon>
        <taxon>Bacillales</taxon>
        <taxon>Paenibacillaceae</taxon>
        <taxon>Paenibacillus</taxon>
    </lineage>
</organism>
<protein>
    <recommendedName>
        <fullName evidence="1">Calcineurin-like phosphoesterase domain-containing protein</fullName>
    </recommendedName>
</protein>
<dbReference type="EMBL" id="LVWI01000044">
    <property type="protein sequence ID" value="OKP85483.1"/>
    <property type="molecule type" value="Genomic_DNA"/>
</dbReference>
<feature type="domain" description="Calcineurin-like phosphoesterase" evidence="1">
    <location>
        <begin position="33"/>
        <end position="147"/>
    </location>
</feature>
<name>A0ABX3ENR7_9BACL</name>
<accession>A0ABX3ENR7</accession>
<proteinExistence type="predicted"/>
<dbReference type="CDD" id="cd00838">
    <property type="entry name" value="MPP_superfamily"/>
    <property type="match status" value="1"/>
</dbReference>